<evidence type="ECO:0000313" key="2">
    <source>
        <dbReference type="Proteomes" id="UP000199024"/>
    </source>
</evidence>
<keyword evidence="2" id="KW-1185">Reference proteome</keyword>
<dbReference type="AlphaFoldDB" id="A0A1I6LNM5"/>
<dbReference type="STRING" id="474950.SAMN05421771_0988"/>
<dbReference type="EMBL" id="FOZL01000001">
    <property type="protein sequence ID" value="SFS04852.1"/>
    <property type="molecule type" value="Genomic_DNA"/>
</dbReference>
<dbReference type="RefSeq" id="WP_089837142.1">
    <property type="nucleotide sequence ID" value="NZ_FOZL01000001.1"/>
</dbReference>
<reference evidence="1 2" key="1">
    <citation type="submission" date="2016-10" db="EMBL/GenBank/DDBJ databases">
        <authorList>
            <person name="de Groot N.N."/>
        </authorList>
    </citation>
    <scope>NUCLEOTIDE SEQUENCE [LARGE SCALE GENOMIC DNA]</scope>
    <source>
        <strain evidence="1 2">DSM 21001</strain>
    </source>
</reference>
<gene>
    <name evidence="1" type="ORF">SAMN05421771_0988</name>
</gene>
<dbReference type="Pfam" id="PF05258">
    <property type="entry name" value="DciA"/>
    <property type="match status" value="1"/>
</dbReference>
<sequence>MENMRDLLRHNLRQSLRALSPADRLASAWPIACGRVLAERGEIVGLEEGTLTVQVADQTWLQQFNATRSILQHDLQKIAGVPITAIHFERKR</sequence>
<evidence type="ECO:0000313" key="1">
    <source>
        <dbReference type="EMBL" id="SFS04852.1"/>
    </source>
</evidence>
<dbReference type="InterPro" id="IPR007922">
    <property type="entry name" value="DciA-like"/>
</dbReference>
<organism evidence="1 2">
    <name type="scientific">Granulicella pectinivorans</name>
    <dbReference type="NCBI Taxonomy" id="474950"/>
    <lineage>
        <taxon>Bacteria</taxon>
        <taxon>Pseudomonadati</taxon>
        <taxon>Acidobacteriota</taxon>
        <taxon>Terriglobia</taxon>
        <taxon>Terriglobales</taxon>
        <taxon>Acidobacteriaceae</taxon>
        <taxon>Granulicella</taxon>
    </lineage>
</organism>
<dbReference type="Proteomes" id="UP000199024">
    <property type="component" value="Unassembled WGS sequence"/>
</dbReference>
<evidence type="ECO:0008006" key="3">
    <source>
        <dbReference type="Google" id="ProtNLM"/>
    </source>
</evidence>
<dbReference type="OrthoDB" id="122894at2"/>
<name>A0A1I6LNM5_9BACT</name>
<accession>A0A1I6LNM5</accession>
<protein>
    <recommendedName>
        <fullName evidence="3">DUF721 domain-containing protein</fullName>
    </recommendedName>
</protein>
<proteinExistence type="predicted"/>